<accession>A0A8A1MR02</accession>
<feature type="repeat" description="ANK" evidence="1">
    <location>
        <begin position="98"/>
        <end position="130"/>
    </location>
</feature>
<dbReference type="PANTHER" id="PTHR22677">
    <property type="entry name" value="ANKYRIN REPEAT DOMAIN-CONTAINING PROTEIN 60"/>
    <property type="match status" value="1"/>
</dbReference>
<dbReference type="AlphaFoldDB" id="A0A8A1MR02"/>
<evidence type="ECO:0000313" key="3">
    <source>
        <dbReference type="Proteomes" id="UP000663671"/>
    </source>
</evidence>
<dbReference type="InterPro" id="IPR002110">
    <property type="entry name" value="Ankyrin_rpt"/>
</dbReference>
<dbReference type="VEuPathDB" id="FungiDB:I7I51_07344"/>
<dbReference type="InterPro" id="IPR039323">
    <property type="entry name" value="ANKRD_45/46/60"/>
</dbReference>
<dbReference type="PROSITE" id="PS50297">
    <property type="entry name" value="ANK_REP_REGION"/>
    <property type="match status" value="2"/>
</dbReference>
<dbReference type="Gene3D" id="1.25.40.20">
    <property type="entry name" value="Ankyrin repeat-containing domain"/>
    <property type="match status" value="1"/>
</dbReference>
<dbReference type="Proteomes" id="UP000663671">
    <property type="component" value="Chromosome 3"/>
</dbReference>
<dbReference type="SUPFAM" id="SSF48403">
    <property type="entry name" value="Ankyrin repeat"/>
    <property type="match status" value="1"/>
</dbReference>
<evidence type="ECO:0000313" key="2">
    <source>
        <dbReference type="EMBL" id="QSS66487.1"/>
    </source>
</evidence>
<dbReference type="SMART" id="SM00248">
    <property type="entry name" value="ANK"/>
    <property type="match status" value="2"/>
</dbReference>
<dbReference type="OrthoDB" id="4180939at2759"/>
<dbReference type="InterPro" id="IPR036770">
    <property type="entry name" value="Ankyrin_rpt-contain_sf"/>
</dbReference>
<evidence type="ECO:0008006" key="4">
    <source>
        <dbReference type="Google" id="ProtNLM"/>
    </source>
</evidence>
<dbReference type="Pfam" id="PF12796">
    <property type="entry name" value="Ank_2"/>
    <property type="match status" value="1"/>
</dbReference>
<proteinExistence type="predicted"/>
<gene>
    <name evidence="2" type="ORF">I7I51_07344</name>
</gene>
<protein>
    <recommendedName>
        <fullName evidence="4">Ankyrin repeat protein</fullName>
    </recommendedName>
</protein>
<dbReference type="PANTHER" id="PTHR22677:SF4">
    <property type="entry name" value="USHER SYNDROME TYPE-1G PROTEIN-LIKE PROTEIN"/>
    <property type="match status" value="1"/>
</dbReference>
<organism evidence="2 3">
    <name type="scientific">Ajellomyces capsulatus</name>
    <name type="common">Darling's disease fungus</name>
    <name type="synonym">Histoplasma capsulatum</name>
    <dbReference type="NCBI Taxonomy" id="5037"/>
    <lineage>
        <taxon>Eukaryota</taxon>
        <taxon>Fungi</taxon>
        <taxon>Dikarya</taxon>
        <taxon>Ascomycota</taxon>
        <taxon>Pezizomycotina</taxon>
        <taxon>Eurotiomycetes</taxon>
        <taxon>Eurotiomycetidae</taxon>
        <taxon>Onygenales</taxon>
        <taxon>Ajellomycetaceae</taxon>
        <taxon>Histoplasma</taxon>
    </lineage>
</organism>
<reference evidence="2" key="1">
    <citation type="submission" date="2021-01" db="EMBL/GenBank/DDBJ databases">
        <title>Chromosome-level genome assembly of a human fungal pathogen reveals clustering of transcriptionally co-regulated genes.</title>
        <authorList>
            <person name="Voorhies M."/>
            <person name="Cohen S."/>
            <person name="Shea T.P."/>
            <person name="Petrus S."/>
            <person name="Munoz J.F."/>
            <person name="Poplawski S."/>
            <person name="Goldman W.E."/>
            <person name="Michael T."/>
            <person name="Cuomo C.A."/>
            <person name="Sil A."/>
            <person name="Beyhan S."/>
        </authorList>
    </citation>
    <scope>NUCLEOTIDE SEQUENCE</scope>
    <source>
        <strain evidence="2">WU24</strain>
    </source>
</reference>
<name>A0A8A1MR02_AJECA</name>
<keyword evidence="1" id="KW-0040">ANK repeat</keyword>
<dbReference type="EMBL" id="CP069115">
    <property type="protein sequence ID" value="QSS66487.1"/>
    <property type="molecule type" value="Genomic_DNA"/>
</dbReference>
<sequence length="181" mass="20041">MAVSTVSTVSTSRHDSLSSWDGLTLCDFQTASTDLHRRAELSRERSMAIVQLLGDGADVNQRDDLGRTALSWAASNRLPGIVYWLIEYGADINIIDLHGRTPLSWAAQAGSHHVVKILVEKGADVNLARGNGLRPLEAVMESGRGEEATIVMKILKKFGAKRSWRHRLRHGWFGHGYLKKV</sequence>
<evidence type="ECO:0000256" key="1">
    <source>
        <dbReference type="PROSITE-ProRule" id="PRU00023"/>
    </source>
</evidence>
<dbReference type="PROSITE" id="PS50088">
    <property type="entry name" value="ANK_REPEAT"/>
    <property type="match status" value="2"/>
</dbReference>
<feature type="repeat" description="ANK" evidence="1">
    <location>
        <begin position="65"/>
        <end position="97"/>
    </location>
</feature>